<dbReference type="InterPro" id="IPR011006">
    <property type="entry name" value="CheY-like_superfamily"/>
</dbReference>
<evidence type="ECO:0000313" key="4">
    <source>
        <dbReference type="Proteomes" id="UP001596958"/>
    </source>
</evidence>
<dbReference type="PROSITE" id="PS50110">
    <property type="entry name" value="RESPONSE_REGULATORY"/>
    <property type="match status" value="1"/>
</dbReference>
<comment type="caution">
    <text evidence="3">The sequence shown here is derived from an EMBL/GenBank/DDBJ whole genome shotgun (WGS) entry which is preliminary data.</text>
</comment>
<reference evidence="4" key="1">
    <citation type="journal article" date="2019" name="Int. J. Syst. Evol. Microbiol.">
        <title>The Global Catalogue of Microorganisms (GCM) 10K type strain sequencing project: providing services to taxonomists for standard genome sequencing and annotation.</title>
        <authorList>
            <consortium name="The Broad Institute Genomics Platform"/>
            <consortium name="The Broad Institute Genome Sequencing Center for Infectious Disease"/>
            <person name="Wu L."/>
            <person name="Ma J."/>
        </authorList>
    </citation>
    <scope>NUCLEOTIDE SEQUENCE [LARGE SCALE GENOMIC DNA]</scope>
    <source>
        <strain evidence="4">CCUG 63418</strain>
    </source>
</reference>
<feature type="modified residue" description="4-aspartylphosphate" evidence="1">
    <location>
        <position position="60"/>
    </location>
</feature>
<dbReference type="Gene3D" id="3.40.50.2300">
    <property type="match status" value="1"/>
</dbReference>
<dbReference type="PANTHER" id="PTHR43228:SF1">
    <property type="entry name" value="TWO-COMPONENT RESPONSE REGULATOR ARR22"/>
    <property type="match status" value="1"/>
</dbReference>
<protein>
    <submittedName>
        <fullName evidence="3">Response regulator</fullName>
    </submittedName>
</protein>
<dbReference type="Pfam" id="PF00072">
    <property type="entry name" value="Response_reg"/>
    <property type="match status" value="1"/>
</dbReference>
<proteinExistence type="predicted"/>
<dbReference type="InterPro" id="IPR001789">
    <property type="entry name" value="Sig_transdc_resp-reg_receiver"/>
</dbReference>
<evidence type="ECO:0000313" key="3">
    <source>
        <dbReference type="EMBL" id="MFD0750713.1"/>
    </source>
</evidence>
<keyword evidence="4" id="KW-1185">Reference proteome</keyword>
<dbReference type="RefSeq" id="WP_377100215.1">
    <property type="nucleotide sequence ID" value="NZ_JBHTHU010000006.1"/>
</dbReference>
<dbReference type="InterPro" id="IPR052048">
    <property type="entry name" value="ST_Response_Regulator"/>
</dbReference>
<dbReference type="EMBL" id="JBHTHU010000006">
    <property type="protein sequence ID" value="MFD0750713.1"/>
    <property type="molecule type" value="Genomic_DNA"/>
</dbReference>
<dbReference type="SUPFAM" id="SSF52172">
    <property type="entry name" value="CheY-like"/>
    <property type="match status" value="1"/>
</dbReference>
<evidence type="ECO:0000256" key="1">
    <source>
        <dbReference type="PROSITE-ProRule" id="PRU00169"/>
    </source>
</evidence>
<sequence>MTGSYKTCLLIDDNYIDNFVTSRLLENCNFADSIIISQSSSEAIEDLRDGKVAPDVIFLDLRMPVMDGFEFLQEYDKLEIEKNGVKIFMLSSSLDPTDLRRSLANKYVTQFLHKPLTKKILEELS</sequence>
<dbReference type="PANTHER" id="PTHR43228">
    <property type="entry name" value="TWO-COMPONENT RESPONSE REGULATOR"/>
    <property type="match status" value="1"/>
</dbReference>
<gene>
    <name evidence="3" type="ORF">ACFQZS_11200</name>
</gene>
<dbReference type="Proteomes" id="UP001596958">
    <property type="component" value="Unassembled WGS sequence"/>
</dbReference>
<accession>A0ABW2YW65</accession>
<dbReference type="SMART" id="SM00448">
    <property type="entry name" value="REC"/>
    <property type="match status" value="1"/>
</dbReference>
<evidence type="ECO:0000259" key="2">
    <source>
        <dbReference type="PROSITE" id="PS50110"/>
    </source>
</evidence>
<organism evidence="3 4">
    <name type="scientific">Mucilaginibacter calamicampi</name>
    <dbReference type="NCBI Taxonomy" id="1302352"/>
    <lineage>
        <taxon>Bacteria</taxon>
        <taxon>Pseudomonadati</taxon>
        <taxon>Bacteroidota</taxon>
        <taxon>Sphingobacteriia</taxon>
        <taxon>Sphingobacteriales</taxon>
        <taxon>Sphingobacteriaceae</taxon>
        <taxon>Mucilaginibacter</taxon>
    </lineage>
</organism>
<name>A0ABW2YW65_9SPHI</name>
<keyword evidence="1" id="KW-0597">Phosphoprotein</keyword>
<feature type="domain" description="Response regulatory" evidence="2">
    <location>
        <begin position="7"/>
        <end position="125"/>
    </location>
</feature>